<sequence length="639" mass="69935">MVAKRSSDSALAAPAPKASRRIQPERTSMAEFMVDNLADGEVVHQACLLVTGTCPEFANSSNDYVSVGCQDSMGSHSQLNFSVAHGKWKSLVLLQSGMNELEFKLHHTGGVTFTSYLKVNYQPLLQVPPLHLAIMVAKDSPLVIDCPPAKYGAHSSAHSSLDAAIAKLRTTALMWQALTAEDMRQKGLGRRSFRLEEEWTATTLSLSGIASKGAQSVQMASVPKVHIIRTNNTVDMLRDQNIAQQNSRGHRREHLHKIFTDALKAHGGPFDSSCRPVVAGLILDSHYDIEHDLILGHAALGCHNANGISLGMFGSHTTYSWPRSMDEITSCLKDPSIPGDAVGNDNNECNTMAEACFVGQGAFLHEVGHAFGADHTTGIMARGYSKSWGHAFLPNNAPDHEAKWDLQDALRFKCKPHFRFPGDEPITAAFLDAGITIEVDSAEDGENTLRICSSAGLALVKITERDSTENIVLMGRPLNGVTSEYRITVPDRTDRFLPLEISALALNGKQKLVKDARKLFASSSYISIPGTSIRLRKQSIRSAYMDTEHYNPDDYIEWSVLLRRYSSKGKIVRATSIDLRVGCTFDGAVIYYADGTHANCGPPPPYCIDGGHASESHPLPKNSRITKVELGREWRMGRS</sequence>
<feature type="region of interest" description="Disordered" evidence="1">
    <location>
        <begin position="1"/>
        <end position="22"/>
    </location>
</feature>
<dbReference type="PANTHER" id="PTHR21054:SF2">
    <property type="entry name" value="MIP04191P"/>
    <property type="match status" value="1"/>
</dbReference>
<name>A0A8H6RMP2_9PEZI</name>
<gene>
    <name evidence="2" type="ORF">HII31_04974</name>
</gene>
<dbReference type="InterPro" id="IPR053002">
    <property type="entry name" value="Metalloproteinase_M10B"/>
</dbReference>
<dbReference type="Proteomes" id="UP000660729">
    <property type="component" value="Unassembled WGS sequence"/>
</dbReference>
<evidence type="ECO:0000256" key="1">
    <source>
        <dbReference type="SAM" id="MobiDB-lite"/>
    </source>
</evidence>
<organism evidence="2 3">
    <name type="scientific">Pseudocercospora fuligena</name>
    <dbReference type="NCBI Taxonomy" id="685502"/>
    <lineage>
        <taxon>Eukaryota</taxon>
        <taxon>Fungi</taxon>
        <taxon>Dikarya</taxon>
        <taxon>Ascomycota</taxon>
        <taxon>Pezizomycotina</taxon>
        <taxon>Dothideomycetes</taxon>
        <taxon>Dothideomycetidae</taxon>
        <taxon>Mycosphaerellales</taxon>
        <taxon>Mycosphaerellaceae</taxon>
        <taxon>Pseudocercospora</taxon>
    </lineage>
</organism>
<reference evidence="2" key="1">
    <citation type="submission" date="2020-04" db="EMBL/GenBank/DDBJ databases">
        <title>Draft genome resource of the tomato pathogen Pseudocercospora fuligena.</title>
        <authorList>
            <person name="Zaccaron A."/>
        </authorList>
    </citation>
    <scope>NUCLEOTIDE SEQUENCE</scope>
    <source>
        <strain evidence="2">PF001</strain>
    </source>
</reference>
<dbReference type="Pfam" id="PF12044">
    <property type="entry name" value="Metallopep"/>
    <property type="match status" value="1"/>
</dbReference>
<keyword evidence="3" id="KW-1185">Reference proteome</keyword>
<dbReference type="PANTHER" id="PTHR21054">
    <property type="entry name" value="ZINC METALLOPROTEINASE-RELATED"/>
    <property type="match status" value="1"/>
</dbReference>
<protein>
    <submittedName>
        <fullName evidence="2">Putative zinc metalloproteinase</fullName>
    </submittedName>
</protein>
<dbReference type="OrthoDB" id="3643683at2759"/>
<comment type="caution">
    <text evidence="2">The sequence shown here is derived from an EMBL/GenBank/DDBJ whole genome shotgun (WGS) entry which is preliminary data.</text>
</comment>
<evidence type="ECO:0000313" key="2">
    <source>
        <dbReference type="EMBL" id="KAF7193628.1"/>
    </source>
</evidence>
<dbReference type="GO" id="GO:0005737">
    <property type="term" value="C:cytoplasm"/>
    <property type="evidence" value="ECO:0007669"/>
    <property type="project" value="TreeGrafter"/>
</dbReference>
<dbReference type="EMBL" id="JABCIY010000077">
    <property type="protein sequence ID" value="KAF7193628.1"/>
    <property type="molecule type" value="Genomic_DNA"/>
</dbReference>
<evidence type="ECO:0000313" key="3">
    <source>
        <dbReference type="Proteomes" id="UP000660729"/>
    </source>
</evidence>
<accession>A0A8H6RMP2</accession>
<dbReference type="InterPro" id="IPR021917">
    <property type="entry name" value="Unchr_Zn-peptidase-like"/>
</dbReference>
<proteinExistence type="predicted"/>
<dbReference type="AlphaFoldDB" id="A0A8H6RMP2"/>